<feature type="domain" description="Smf/DprA SLOG" evidence="2">
    <location>
        <begin position="79"/>
        <end position="285"/>
    </location>
</feature>
<dbReference type="InterPro" id="IPR041614">
    <property type="entry name" value="DprA_WH"/>
</dbReference>
<dbReference type="InterPro" id="IPR057666">
    <property type="entry name" value="DrpA_SLOG"/>
</dbReference>
<keyword evidence="5" id="KW-1185">Reference proteome</keyword>
<dbReference type="InterPro" id="IPR003488">
    <property type="entry name" value="DprA"/>
</dbReference>
<dbReference type="Pfam" id="PF21102">
    <property type="entry name" value="DprA_N"/>
    <property type="match status" value="1"/>
</dbReference>
<organism evidence="4 5">
    <name type="scientific">Parasphingorhabdus halotolerans</name>
    <dbReference type="NCBI Taxonomy" id="2725558"/>
    <lineage>
        <taxon>Bacteria</taxon>
        <taxon>Pseudomonadati</taxon>
        <taxon>Pseudomonadota</taxon>
        <taxon>Alphaproteobacteria</taxon>
        <taxon>Sphingomonadales</taxon>
        <taxon>Sphingomonadaceae</taxon>
        <taxon>Parasphingorhabdus</taxon>
    </lineage>
</organism>
<dbReference type="AlphaFoldDB" id="A0A6H2DIZ0"/>
<evidence type="ECO:0000259" key="3">
    <source>
        <dbReference type="Pfam" id="PF17782"/>
    </source>
</evidence>
<gene>
    <name evidence="4" type="primary">dprA</name>
    <name evidence="4" type="ORF">HF685_02395</name>
</gene>
<evidence type="ECO:0000313" key="5">
    <source>
        <dbReference type="Proteomes" id="UP000501600"/>
    </source>
</evidence>
<dbReference type="InterPro" id="IPR036388">
    <property type="entry name" value="WH-like_DNA-bd_sf"/>
</dbReference>
<accession>A0A6H2DIZ0</accession>
<evidence type="ECO:0000259" key="2">
    <source>
        <dbReference type="Pfam" id="PF02481"/>
    </source>
</evidence>
<name>A0A6H2DIZ0_9SPHN</name>
<dbReference type="Gene3D" id="1.10.10.10">
    <property type="entry name" value="Winged helix-like DNA-binding domain superfamily/Winged helix DNA-binding domain"/>
    <property type="match status" value="1"/>
</dbReference>
<dbReference type="Pfam" id="PF17782">
    <property type="entry name" value="WHD_DprA"/>
    <property type="match status" value="1"/>
</dbReference>
<evidence type="ECO:0000256" key="1">
    <source>
        <dbReference type="ARBA" id="ARBA00006525"/>
    </source>
</evidence>
<comment type="similarity">
    <text evidence="1">Belongs to the DprA/Smf family.</text>
</comment>
<sequence length="376" mass="40184">MNSRVEFSQNDFDRLRLIRSANIGPVSYQHLLRRFGNAADALQGLPDLAARGGGRAPKIADQSAIGKELAAVRNLGANLLFLGDANYPGLLSELSDAPPVITWRGNLEILLRPVIAMVGARNASAAACRFARELAHSLTQSGIAVVSGLARGIDTAAHQGSIASGTIGVIAGGINVYYPPENKTLQDDIATRGLLMAEQPVGTEPRARHFPFRNRIIAGLARGTVVVEAAPRSGSLITARLANENGRHVMAVPGSPLDPRSKGCNNLIREGATLVQSADDIIELIQHFDDRAETGNQKYDFLQPSGNNNELKENGSTEVDNADRRSLIDLLGMTAVSVDELVRQSGLPPASVQLILLELELAERLQRHAGAKVSLR</sequence>
<dbReference type="EMBL" id="CP051217">
    <property type="protein sequence ID" value="QJB68294.1"/>
    <property type="molecule type" value="Genomic_DNA"/>
</dbReference>
<dbReference type="PANTHER" id="PTHR43022:SF1">
    <property type="entry name" value="PROTEIN SMF"/>
    <property type="match status" value="1"/>
</dbReference>
<dbReference type="Gene3D" id="3.40.50.450">
    <property type="match status" value="1"/>
</dbReference>
<dbReference type="Proteomes" id="UP000501600">
    <property type="component" value="Chromosome"/>
</dbReference>
<dbReference type="KEGG" id="phao:HF685_02395"/>
<dbReference type="NCBIfam" id="TIGR00732">
    <property type="entry name" value="dprA"/>
    <property type="match status" value="1"/>
</dbReference>
<feature type="domain" description="DprA winged helix" evidence="3">
    <location>
        <begin position="316"/>
        <end position="370"/>
    </location>
</feature>
<reference evidence="4 5" key="1">
    <citation type="submission" date="2020-04" db="EMBL/GenBank/DDBJ databases">
        <title>Genome sequence for Sphingorhabdus sp. strain M1.</title>
        <authorList>
            <person name="Park S.-J."/>
        </authorList>
    </citation>
    <scope>NUCLEOTIDE SEQUENCE [LARGE SCALE GENOMIC DNA]</scope>
    <source>
        <strain evidence="4 5">JK6</strain>
    </source>
</reference>
<dbReference type="GO" id="GO:0009294">
    <property type="term" value="P:DNA-mediated transformation"/>
    <property type="evidence" value="ECO:0007669"/>
    <property type="project" value="InterPro"/>
</dbReference>
<protein>
    <submittedName>
        <fullName evidence="4">DNA-protecting protein DprA</fullName>
    </submittedName>
</protein>
<dbReference type="Pfam" id="PF02481">
    <property type="entry name" value="DNA_processg_A"/>
    <property type="match status" value="1"/>
</dbReference>
<proteinExistence type="inferred from homology"/>
<dbReference type="RefSeq" id="WP_168818138.1">
    <property type="nucleotide sequence ID" value="NZ_CP051217.1"/>
</dbReference>
<dbReference type="SUPFAM" id="SSF102405">
    <property type="entry name" value="MCP/YpsA-like"/>
    <property type="match status" value="1"/>
</dbReference>
<evidence type="ECO:0000313" key="4">
    <source>
        <dbReference type="EMBL" id="QJB68294.1"/>
    </source>
</evidence>
<dbReference type="PANTHER" id="PTHR43022">
    <property type="entry name" value="PROTEIN SMF"/>
    <property type="match status" value="1"/>
</dbReference>